<evidence type="ECO:0000313" key="6">
    <source>
        <dbReference type="EMBL" id="NOU83924.1"/>
    </source>
</evidence>
<keyword evidence="4" id="KW-1133">Transmembrane helix</keyword>
<feature type="domain" description="Putative zinc-finger" evidence="5">
    <location>
        <begin position="3"/>
        <end position="37"/>
    </location>
</feature>
<feature type="compositionally biased region" description="Low complexity" evidence="3">
    <location>
        <begin position="275"/>
        <end position="290"/>
    </location>
</feature>
<accession>A0ABX1YTN5</accession>
<feature type="compositionally biased region" description="Polar residues" evidence="3">
    <location>
        <begin position="155"/>
        <end position="176"/>
    </location>
</feature>
<dbReference type="EMBL" id="WHOB01000097">
    <property type="protein sequence ID" value="NOU83924.1"/>
    <property type="molecule type" value="Genomic_DNA"/>
</dbReference>
<feature type="region of interest" description="Disordered" evidence="3">
    <location>
        <begin position="378"/>
        <end position="421"/>
    </location>
</feature>
<proteinExistence type="inferred from homology"/>
<dbReference type="Gene3D" id="1.10.10.1320">
    <property type="entry name" value="Anti-sigma factor, zinc-finger domain"/>
    <property type="match status" value="1"/>
</dbReference>
<evidence type="ECO:0000256" key="2">
    <source>
        <dbReference type="ARBA" id="ARBA00024438"/>
    </source>
</evidence>
<name>A0ABX1YTN5_9BACL</name>
<gene>
    <name evidence="6" type="ORF">GC101_34275</name>
</gene>
<dbReference type="RefSeq" id="WP_171720960.1">
    <property type="nucleotide sequence ID" value="NZ_WHOB01000097.1"/>
</dbReference>
<keyword evidence="4" id="KW-0472">Membrane</keyword>
<evidence type="ECO:0000259" key="5">
    <source>
        <dbReference type="Pfam" id="PF13490"/>
    </source>
</evidence>
<keyword evidence="7" id="KW-1185">Reference proteome</keyword>
<dbReference type="Proteomes" id="UP000596857">
    <property type="component" value="Unassembled WGS sequence"/>
</dbReference>
<feature type="region of interest" description="Disordered" evidence="3">
    <location>
        <begin position="155"/>
        <end position="177"/>
    </location>
</feature>
<comment type="caution">
    <text evidence="6">The sequence shown here is derived from an EMBL/GenBank/DDBJ whole genome shotgun (WGS) entry which is preliminary data.</text>
</comment>
<dbReference type="InterPro" id="IPR027383">
    <property type="entry name" value="Znf_put"/>
</dbReference>
<organism evidence="6 7">
    <name type="scientific">Paenibacillus phytohabitans</name>
    <dbReference type="NCBI Taxonomy" id="2654978"/>
    <lineage>
        <taxon>Bacteria</taxon>
        <taxon>Bacillati</taxon>
        <taxon>Bacillota</taxon>
        <taxon>Bacilli</taxon>
        <taxon>Bacillales</taxon>
        <taxon>Paenibacillaceae</taxon>
        <taxon>Paenibacillus</taxon>
    </lineage>
</organism>
<protein>
    <recommendedName>
        <fullName evidence="2">Anti-sigma-W factor RsiW</fullName>
    </recommendedName>
</protein>
<dbReference type="Pfam" id="PF13490">
    <property type="entry name" value="zf-HC2"/>
    <property type="match status" value="1"/>
</dbReference>
<reference evidence="6 7" key="1">
    <citation type="submission" date="2019-10" db="EMBL/GenBank/DDBJ databases">
        <title>Description of Paenibacillus terricola sp. nov.</title>
        <authorList>
            <person name="Carlier A."/>
            <person name="Qi S."/>
        </authorList>
    </citation>
    <scope>NUCLEOTIDE SEQUENCE [LARGE SCALE GENOMIC DNA]</scope>
    <source>
        <strain evidence="6 7">LMG 31459</strain>
    </source>
</reference>
<dbReference type="InterPro" id="IPR041916">
    <property type="entry name" value="Anti_sigma_zinc_sf"/>
</dbReference>
<feature type="transmembrane region" description="Helical" evidence="4">
    <location>
        <begin position="109"/>
        <end position="129"/>
    </location>
</feature>
<evidence type="ECO:0000313" key="7">
    <source>
        <dbReference type="Proteomes" id="UP000596857"/>
    </source>
</evidence>
<comment type="similarity">
    <text evidence="1">Belongs to the zinc-associated anti-sigma factor (ZAS) superfamily. Anti-sigma-W factor family.</text>
</comment>
<evidence type="ECO:0000256" key="3">
    <source>
        <dbReference type="SAM" id="MobiDB-lite"/>
    </source>
</evidence>
<evidence type="ECO:0000256" key="1">
    <source>
        <dbReference type="ARBA" id="ARBA00024353"/>
    </source>
</evidence>
<evidence type="ECO:0000256" key="4">
    <source>
        <dbReference type="SAM" id="Phobius"/>
    </source>
</evidence>
<feature type="compositionally biased region" description="Low complexity" evidence="3">
    <location>
        <begin position="392"/>
        <end position="412"/>
    </location>
</feature>
<sequence>MKCAEVMEWMHRYLDHDLSQEEMLEMFRHIDDCPSCAEVFDRLTMLSRQLEELPDVKPPFSLVDSILPQLEQLDRGVREEPVMVGSEDPKIVPFTRQSTRGKKSKGASIATRTGIGAAAAAVILLFAVFNMPESMPGADMDQAYNAAGSEASSKMMTESADNAATADAGQNNSTDGSGEIFFVEQATAEPDVEGTNGTNLNSAIPATEDSVKGADTPAAADSGPAPAKEPPATQAPSAKRNATAPPVESSRKGSNGNADRAADPAGQTQIFMGTAQEDAAADMAAPEEGALQPPAAPEPGVMGLLPALVASQPSWPSPDGRYTAELAGQQVVIYSAPAGSAEGERVALNSLPMEGAWVSGVWSEDSSQFTYVTQLQDGTQATKTYTVPGETSAPVPSIAPSAPASPQSSPVITPDAATSNK</sequence>
<keyword evidence="4" id="KW-0812">Transmembrane</keyword>
<feature type="region of interest" description="Disordered" evidence="3">
    <location>
        <begin position="189"/>
        <end position="299"/>
    </location>
</feature>
<feature type="compositionally biased region" description="Polar residues" evidence="3">
    <location>
        <begin position="195"/>
        <end position="204"/>
    </location>
</feature>